<dbReference type="GO" id="GO:0005737">
    <property type="term" value="C:cytoplasm"/>
    <property type="evidence" value="ECO:0007669"/>
    <property type="project" value="UniProtKB-SubCell"/>
</dbReference>
<keyword evidence="4" id="KW-0963">Cytoplasm</keyword>
<keyword evidence="3" id="KW-0813">Transport</keyword>
<evidence type="ECO:0000256" key="7">
    <source>
        <dbReference type="ARBA" id="ARBA00023242"/>
    </source>
</evidence>
<comment type="caution">
    <text evidence="9">The sequence shown here is derived from an EMBL/GenBank/DDBJ whole genome shotgun (WGS) entry which is preliminary data.</text>
</comment>
<organism evidence="9 10">
    <name type="scientific">Funneliformis caledonium</name>
    <dbReference type="NCBI Taxonomy" id="1117310"/>
    <lineage>
        <taxon>Eukaryota</taxon>
        <taxon>Fungi</taxon>
        <taxon>Fungi incertae sedis</taxon>
        <taxon>Mucoromycota</taxon>
        <taxon>Glomeromycotina</taxon>
        <taxon>Glomeromycetes</taxon>
        <taxon>Glomerales</taxon>
        <taxon>Glomeraceae</taxon>
        <taxon>Funneliformis</taxon>
    </lineage>
</organism>
<evidence type="ECO:0000256" key="5">
    <source>
        <dbReference type="ARBA" id="ARBA00022737"/>
    </source>
</evidence>
<keyword evidence="7" id="KW-0539">Nucleus</keyword>
<proteinExistence type="predicted"/>
<dbReference type="InterPro" id="IPR057672">
    <property type="entry name" value="TPR_IPO4/5"/>
</dbReference>
<dbReference type="InterPro" id="IPR011989">
    <property type="entry name" value="ARM-like"/>
</dbReference>
<keyword evidence="5" id="KW-0677">Repeat</keyword>
<evidence type="ECO:0000256" key="6">
    <source>
        <dbReference type="ARBA" id="ARBA00022927"/>
    </source>
</evidence>
<accession>A0A9N9NJR6</accession>
<dbReference type="Gene3D" id="1.25.10.10">
    <property type="entry name" value="Leucine-rich Repeat Variant"/>
    <property type="match status" value="1"/>
</dbReference>
<evidence type="ECO:0000256" key="2">
    <source>
        <dbReference type="ARBA" id="ARBA00004496"/>
    </source>
</evidence>
<dbReference type="Pfam" id="PF25780">
    <property type="entry name" value="TPR_IPO5"/>
    <property type="match status" value="1"/>
</dbReference>
<dbReference type="Proteomes" id="UP000789570">
    <property type="component" value="Unassembled WGS sequence"/>
</dbReference>
<keyword evidence="6" id="KW-0653">Protein transport</keyword>
<sequence>MTTTVSPLVSPEVVSQLNQVLSNLGSNDNNLRSSAEKQLNEQWIAQQPDLLLLSLAQLGRTHKETHVRIRLKYRSFSFVLLRRLAFKAPNQASKLDELTIWDLLQEQSRQAIKNELLISLSVEQENTVRHKVCDAISEVAKNSFLKGQKWSELLTALIEASKTPSAEHREAALRIFSAVPNLLTDIQINEVKQVFSANLQDTNNAAIRMAALKAAVAFMLETDQQSRNSFAELMPQMLEVLSPLIAQRDEDGLVDGIMVFIELGGIIISFKALGSVVNGYPRK</sequence>
<dbReference type="AlphaFoldDB" id="A0A9N9NJR6"/>
<evidence type="ECO:0000313" key="9">
    <source>
        <dbReference type="EMBL" id="CAG8738857.1"/>
    </source>
</evidence>
<evidence type="ECO:0000313" key="10">
    <source>
        <dbReference type="Proteomes" id="UP000789570"/>
    </source>
</evidence>
<dbReference type="InterPro" id="IPR016024">
    <property type="entry name" value="ARM-type_fold"/>
</dbReference>
<dbReference type="OrthoDB" id="543373at2759"/>
<feature type="domain" description="IPO4/5-like TPR repeats" evidence="8">
    <location>
        <begin position="124"/>
        <end position="263"/>
    </location>
</feature>
<dbReference type="PANTHER" id="PTHR10527">
    <property type="entry name" value="IMPORTIN BETA"/>
    <property type="match status" value="1"/>
</dbReference>
<dbReference type="GO" id="GO:0006606">
    <property type="term" value="P:protein import into nucleus"/>
    <property type="evidence" value="ECO:0007669"/>
    <property type="project" value="InterPro"/>
</dbReference>
<evidence type="ECO:0000259" key="8">
    <source>
        <dbReference type="Pfam" id="PF25780"/>
    </source>
</evidence>
<gene>
    <name evidence="9" type="ORF">FCALED_LOCUS15491</name>
</gene>
<dbReference type="EMBL" id="CAJVPQ010014269">
    <property type="protein sequence ID" value="CAG8738857.1"/>
    <property type="molecule type" value="Genomic_DNA"/>
</dbReference>
<evidence type="ECO:0000256" key="4">
    <source>
        <dbReference type="ARBA" id="ARBA00022490"/>
    </source>
</evidence>
<dbReference type="InterPro" id="IPR040122">
    <property type="entry name" value="Importin_beta"/>
</dbReference>
<protein>
    <submittedName>
        <fullName evidence="9">14879_t:CDS:1</fullName>
    </submittedName>
</protein>
<keyword evidence="10" id="KW-1185">Reference proteome</keyword>
<name>A0A9N9NJR6_9GLOM</name>
<dbReference type="SUPFAM" id="SSF48371">
    <property type="entry name" value="ARM repeat"/>
    <property type="match status" value="1"/>
</dbReference>
<comment type="subcellular location">
    <subcellularLocation>
        <location evidence="2">Cytoplasm</location>
    </subcellularLocation>
    <subcellularLocation>
        <location evidence="1">Nucleus</location>
    </subcellularLocation>
</comment>
<reference evidence="9" key="1">
    <citation type="submission" date="2021-06" db="EMBL/GenBank/DDBJ databases">
        <authorList>
            <person name="Kallberg Y."/>
            <person name="Tangrot J."/>
            <person name="Rosling A."/>
        </authorList>
    </citation>
    <scope>NUCLEOTIDE SEQUENCE</scope>
    <source>
        <strain evidence="9">UK204</strain>
    </source>
</reference>
<evidence type="ECO:0000256" key="3">
    <source>
        <dbReference type="ARBA" id="ARBA00022448"/>
    </source>
</evidence>
<evidence type="ECO:0000256" key="1">
    <source>
        <dbReference type="ARBA" id="ARBA00004123"/>
    </source>
</evidence>